<proteinExistence type="predicted"/>
<reference evidence="1 2" key="1">
    <citation type="submission" date="2016-03" db="EMBL/GenBank/DDBJ databases">
        <title>Cyphomyrmex costatus WGS genome.</title>
        <authorList>
            <person name="Nygaard S."/>
            <person name="Hu H."/>
            <person name="Boomsma J."/>
            <person name="Zhang G."/>
        </authorList>
    </citation>
    <scope>NUCLEOTIDE SEQUENCE [LARGE SCALE GENOMIC DNA]</scope>
    <source>
        <strain evidence="1">MS0001</strain>
        <tissue evidence="1">Whole body</tissue>
    </source>
</reference>
<sequence length="209" mass="24178">MSRLSCQVTLKSLSETRWSARHDAVNALCLSWNEILSALEDISEDTREKALTTSEASELYQSLIKYIESMRTNFENYEKQAIQKSKIKEYACNIVRHRKRKIHFDDELNENDLNSLSGSDNMHINVFYVILDLLLADLNRRNKCYVDLNNKFGFLTSLHELSPEMITTKALKLQSYYPDDLEISLDIECRHLAAHLKSLNIGKMSALKL</sequence>
<dbReference type="STRING" id="456900.A0A151K244"/>
<dbReference type="AlphaFoldDB" id="A0A151K244"/>
<gene>
    <name evidence="1" type="ORF">ALC62_00089</name>
</gene>
<name>A0A151K244_9HYME</name>
<protein>
    <submittedName>
        <fullName evidence="1">Uncharacterized protein</fullName>
    </submittedName>
</protein>
<dbReference type="Proteomes" id="UP000078542">
    <property type="component" value="Unassembled WGS sequence"/>
</dbReference>
<accession>A0A151K244</accession>
<evidence type="ECO:0000313" key="2">
    <source>
        <dbReference type="Proteomes" id="UP000078542"/>
    </source>
</evidence>
<dbReference type="EMBL" id="LKEX01009260">
    <property type="protein sequence ID" value="KYN50061.1"/>
    <property type="molecule type" value="Genomic_DNA"/>
</dbReference>
<keyword evidence="2" id="KW-1185">Reference proteome</keyword>
<organism evidence="1 2">
    <name type="scientific">Cyphomyrmex costatus</name>
    <dbReference type="NCBI Taxonomy" id="456900"/>
    <lineage>
        <taxon>Eukaryota</taxon>
        <taxon>Metazoa</taxon>
        <taxon>Ecdysozoa</taxon>
        <taxon>Arthropoda</taxon>
        <taxon>Hexapoda</taxon>
        <taxon>Insecta</taxon>
        <taxon>Pterygota</taxon>
        <taxon>Neoptera</taxon>
        <taxon>Endopterygota</taxon>
        <taxon>Hymenoptera</taxon>
        <taxon>Apocrita</taxon>
        <taxon>Aculeata</taxon>
        <taxon>Formicoidea</taxon>
        <taxon>Formicidae</taxon>
        <taxon>Myrmicinae</taxon>
        <taxon>Cyphomyrmex</taxon>
    </lineage>
</organism>
<evidence type="ECO:0000313" key="1">
    <source>
        <dbReference type="EMBL" id="KYN50061.1"/>
    </source>
</evidence>
<comment type="caution">
    <text evidence="1">The sequence shown here is derived from an EMBL/GenBank/DDBJ whole genome shotgun (WGS) entry which is preliminary data.</text>
</comment>